<name>A0A3E1NQC3_9BACT</name>
<evidence type="ECO:0000313" key="2">
    <source>
        <dbReference type="Proteomes" id="UP000261284"/>
    </source>
</evidence>
<evidence type="ECO:0000313" key="1">
    <source>
        <dbReference type="EMBL" id="RFM30125.1"/>
    </source>
</evidence>
<comment type="caution">
    <text evidence="1">The sequence shown here is derived from an EMBL/GenBank/DDBJ whole genome shotgun (WGS) entry which is preliminary data.</text>
</comment>
<accession>A0A3E1NQC3</accession>
<sequence length="66" mass="7165">MKNILIAAGVVGTVAASVMMYMRNRNKTSQVMHDIADAAGDAHDAVKKHIRKSNREANIEMNNALA</sequence>
<dbReference type="RefSeq" id="WP_116845881.1">
    <property type="nucleotide sequence ID" value="NZ_QTJU01000001.1"/>
</dbReference>
<organism evidence="1 2">
    <name type="scientific">Deminuibacter soli</name>
    <dbReference type="NCBI Taxonomy" id="2291815"/>
    <lineage>
        <taxon>Bacteria</taxon>
        <taxon>Pseudomonadati</taxon>
        <taxon>Bacteroidota</taxon>
        <taxon>Chitinophagia</taxon>
        <taxon>Chitinophagales</taxon>
        <taxon>Chitinophagaceae</taxon>
        <taxon>Deminuibacter</taxon>
    </lineage>
</organism>
<dbReference type="Proteomes" id="UP000261284">
    <property type="component" value="Unassembled WGS sequence"/>
</dbReference>
<protein>
    <submittedName>
        <fullName evidence="1">Uncharacterized protein</fullName>
    </submittedName>
</protein>
<proteinExistence type="predicted"/>
<gene>
    <name evidence="1" type="ORF">DXN05_03890</name>
</gene>
<keyword evidence="2" id="KW-1185">Reference proteome</keyword>
<dbReference type="EMBL" id="QTJU01000001">
    <property type="protein sequence ID" value="RFM30125.1"/>
    <property type="molecule type" value="Genomic_DNA"/>
</dbReference>
<reference evidence="1 2" key="1">
    <citation type="submission" date="2018-08" db="EMBL/GenBank/DDBJ databases">
        <title>Chitinophagaceae sp. K23C18032701, a novel bacterium isolated from forest soil.</title>
        <authorList>
            <person name="Wang C."/>
        </authorList>
    </citation>
    <scope>NUCLEOTIDE SEQUENCE [LARGE SCALE GENOMIC DNA]</scope>
    <source>
        <strain evidence="1 2">K23C18032701</strain>
    </source>
</reference>
<dbReference type="AlphaFoldDB" id="A0A3E1NQC3"/>